<dbReference type="InParanoid" id="A0A401GLT3"/>
<feature type="region of interest" description="Disordered" evidence="1">
    <location>
        <begin position="392"/>
        <end position="462"/>
    </location>
</feature>
<evidence type="ECO:0000313" key="2">
    <source>
        <dbReference type="EMBL" id="GBE83099.1"/>
    </source>
</evidence>
<dbReference type="EMBL" id="BFAD01000005">
    <property type="protein sequence ID" value="GBE83099.1"/>
    <property type="molecule type" value="Genomic_DNA"/>
</dbReference>
<dbReference type="Proteomes" id="UP000287166">
    <property type="component" value="Unassembled WGS sequence"/>
</dbReference>
<comment type="caution">
    <text evidence="2">The sequence shown here is derived from an EMBL/GenBank/DDBJ whole genome shotgun (WGS) entry which is preliminary data.</text>
</comment>
<dbReference type="RefSeq" id="XP_027614012.1">
    <property type="nucleotide sequence ID" value="XM_027758211.1"/>
</dbReference>
<accession>A0A401GLT3</accession>
<proteinExistence type="predicted"/>
<evidence type="ECO:0000313" key="3">
    <source>
        <dbReference type="Proteomes" id="UP000287166"/>
    </source>
</evidence>
<name>A0A401GLT3_9APHY</name>
<keyword evidence="3" id="KW-1185">Reference proteome</keyword>
<organism evidence="2 3">
    <name type="scientific">Sparassis crispa</name>
    <dbReference type="NCBI Taxonomy" id="139825"/>
    <lineage>
        <taxon>Eukaryota</taxon>
        <taxon>Fungi</taxon>
        <taxon>Dikarya</taxon>
        <taxon>Basidiomycota</taxon>
        <taxon>Agaricomycotina</taxon>
        <taxon>Agaricomycetes</taxon>
        <taxon>Polyporales</taxon>
        <taxon>Sparassidaceae</taxon>
        <taxon>Sparassis</taxon>
    </lineage>
</organism>
<gene>
    <name evidence="2" type="ORF">SCP_0501460</name>
</gene>
<feature type="region of interest" description="Disordered" evidence="1">
    <location>
        <begin position="30"/>
        <end position="57"/>
    </location>
</feature>
<evidence type="ECO:0000256" key="1">
    <source>
        <dbReference type="SAM" id="MobiDB-lite"/>
    </source>
</evidence>
<sequence>MTEYWCVECAFHDPHNSATRRVEHQLRTYRDLKPLPKVPPPGEDALPSPPPERKAPRQIYADPGSAAYAYPPRMAEQGMSPRYVPLRPYPYPSTPRSGGYLDYHPLHYVPLHPYQEVDAPMRPPWGLVSPPIYAVPGGTPAAFYASPRSAAYASPRSAGYLSPPRSDPHSSPRSAAYASPRSAAYLSPRSAAYLSPRSATHTSPRSTSHPSPRSAAHASPRSPEVDAAPSSARSTRRPRPAQSHSYASRRYFQVVPMDADEEEEEEPERLPQEVRPQVYAAAGATDACAPYVWPEVDMVPVSPHSRPPESECTPFPPYSWCCGRFLEVPPVEPVDYVFPARYPEIHAPSDDVRQPRSAPPDAQGRRASRSSLGAKLSKQVEKTTQNFFARTAEAPTPGAIPSKAHVRKAPPPPLQLRASRHDVPRDIPSGWDAQSFDEWSAEPATPIRTSALRAPPMAHLRS</sequence>
<protein>
    <submittedName>
        <fullName evidence="2">Uncharacterized protein</fullName>
    </submittedName>
</protein>
<dbReference type="GeneID" id="38780016"/>
<feature type="compositionally biased region" description="Low complexity" evidence="1">
    <location>
        <begin position="154"/>
        <end position="233"/>
    </location>
</feature>
<reference evidence="2 3" key="1">
    <citation type="journal article" date="2018" name="Sci. Rep.">
        <title>Genome sequence of the cauliflower mushroom Sparassis crispa (Hanabiratake) and its association with beneficial usage.</title>
        <authorList>
            <person name="Kiyama R."/>
            <person name="Furutani Y."/>
            <person name="Kawaguchi K."/>
            <person name="Nakanishi T."/>
        </authorList>
    </citation>
    <scope>NUCLEOTIDE SEQUENCE [LARGE SCALE GENOMIC DNA]</scope>
</reference>
<dbReference type="AlphaFoldDB" id="A0A401GLT3"/>
<feature type="region of interest" description="Disordered" evidence="1">
    <location>
        <begin position="154"/>
        <end position="251"/>
    </location>
</feature>
<feature type="compositionally biased region" description="Pro residues" evidence="1">
    <location>
        <begin position="36"/>
        <end position="50"/>
    </location>
</feature>
<feature type="region of interest" description="Disordered" evidence="1">
    <location>
        <begin position="346"/>
        <end position="380"/>
    </location>
</feature>